<dbReference type="AlphaFoldDB" id="A0A919MGT9"/>
<protein>
    <submittedName>
        <fullName evidence="4">ABC transporter substrate-binding protein</fullName>
    </submittedName>
</protein>
<dbReference type="RefSeq" id="WP_203820621.1">
    <property type="nucleotide sequence ID" value="NZ_BAAABP010000015.1"/>
</dbReference>
<comment type="similarity">
    <text evidence="1">Belongs to the leucine-binding protein family.</text>
</comment>
<proteinExistence type="inferred from homology"/>
<organism evidence="4 5">
    <name type="scientific">Paractinoplanes ferrugineus</name>
    <dbReference type="NCBI Taxonomy" id="113564"/>
    <lineage>
        <taxon>Bacteria</taxon>
        <taxon>Bacillati</taxon>
        <taxon>Actinomycetota</taxon>
        <taxon>Actinomycetes</taxon>
        <taxon>Micromonosporales</taxon>
        <taxon>Micromonosporaceae</taxon>
        <taxon>Paractinoplanes</taxon>
    </lineage>
</organism>
<evidence type="ECO:0000259" key="3">
    <source>
        <dbReference type="Pfam" id="PF13458"/>
    </source>
</evidence>
<comment type="caution">
    <text evidence="4">The sequence shown here is derived from an EMBL/GenBank/DDBJ whole genome shotgun (WGS) entry which is preliminary data.</text>
</comment>
<dbReference type="Pfam" id="PF13458">
    <property type="entry name" value="Peripla_BP_6"/>
    <property type="match status" value="1"/>
</dbReference>
<keyword evidence="2" id="KW-0732">Signal</keyword>
<evidence type="ECO:0000256" key="2">
    <source>
        <dbReference type="ARBA" id="ARBA00022729"/>
    </source>
</evidence>
<feature type="domain" description="Leucine-binding protein" evidence="3">
    <location>
        <begin position="33"/>
        <end position="374"/>
    </location>
</feature>
<dbReference type="InterPro" id="IPR051010">
    <property type="entry name" value="BCAA_transport"/>
</dbReference>
<evidence type="ECO:0000313" key="4">
    <source>
        <dbReference type="EMBL" id="GIE14209.1"/>
    </source>
</evidence>
<dbReference type="InterPro" id="IPR028081">
    <property type="entry name" value="Leu-bd"/>
</dbReference>
<sequence length="389" mass="40493">MAAATVAVLALTAAAGCSGSSLDDSTAKTDNVITIGLIWPKTEPYKSLGDDMAEGWDLYLALHGGKLGGHTITTVTADEGNDEATARNSARKLLDADKADVLVGTASAVPSVAIAPEVTKRKVPFIGTGGRPSTLADISYVWHTSWLSRETGAAVAPYLAQTVKGPVYAIGPDYQGGKDQMGGFTDAFAKAGGKLANPDGATAWTPFPGTKDYKPFLAKVRSSGAKAVYCFYAGGDAVQFVKDYRDSGLGNIPLYGAGFLTEGDALTAEAGTADGIYTVLNYAPTVPGSANAAFVQDFQAKYSKAPTLYNVTAWDAALLLDQAIAAAGPAPTGASINAAIAKIGQLNSPRGLWRFNANHEPDDQFFLRQVKFDGRARGNVVITTLNPQS</sequence>
<dbReference type="Gene3D" id="3.40.50.2300">
    <property type="match status" value="2"/>
</dbReference>
<name>A0A919MGT9_9ACTN</name>
<dbReference type="PANTHER" id="PTHR30483:SF6">
    <property type="entry name" value="PERIPLASMIC BINDING PROTEIN OF ABC TRANSPORTER FOR NATURAL AMINO ACIDS"/>
    <property type="match status" value="1"/>
</dbReference>
<dbReference type="SUPFAM" id="SSF53822">
    <property type="entry name" value="Periplasmic binding protein-like I"/>
    <property type="match status" value="1"/>
</dbReference>
<reference evidence="4" key="1">
    <citation type="submission" date="2021-01" db="EMBL/GenBank/DDBJ databases">
        <title>Whole genome shotgun sequence of Actinoplanes ferrugineus NBRC 15555.</title>
        <authorList>
            <person name="Komaki H."/>
            <person name="Tamura T."/>
        </authorList>
    </citation>
    <scope>NUCLEOTIDE SEQUENCE</scope>
    <source>
        <strain evidence="4">NBRC 15555</strain>
    </source>
</reference>
<dbReference type="EMBL" id="BOMM01000052">
    <property type="protein sequence ID" value="GIE14209.1"/>
    <property type="molecule type" value="Genomic_DNA"/>
</dbReference>
<dbReference type="InterPro" id="IPR028082">
    <property type="entry name" value="Peripla_BP_I"/>
</dbReference>
<accession>A0A919MGT9</accession>
<keyword evidence="5" id="KW-1185">Reference proteome</keyword>
<dbReference type="Proteomes" id="UP000598174">
    <property type="component" value="Unassembled WGS sequence"/>
</dbReference>
<gene>
    <name evidence="4" type="ORF">Afe05nite_60490</name>
</gene>
<evidence type="ECO:0000256" key="1">
    <source>
        <dbReference type="ARBA" id="ARBA00010062"/>
    </source>
</evidence>
<evidence type="ECO:0000313" key="5">
    <source>
        <dbReference type="Proteomes" id="UP000598174"/>
    </source>
</evidence>
<dbReference type="CDD" id="cd20014">
    <property type="entry name" value="PBP1_RPA0668_benzoate-like"/>
    <property type="match status" value="1"/>
</dbReference>
<dbReference type="PANTHER" id="PTHR30483">
    <property type="entry name" value="LEUCINE-SPECIFIC-BINDING PROTEIN"/>
    <property type="match status" value="1"/>
</dbReference>